<name>X1D3A5_9ZZZZ</name>
<feature type="non-terminal residue" evidence="1">
    <location>
        <position position="216"/>
    </location>
</feature>
<organism evidence="1">
    <name type="scientific">marine sediment metagenome</name>
    <dbReference type="NCBI Taxonomy" id="412755"/>
    <lineage>
        <taxon>unclassified sequences</taxon>
        <taxon>metagenomes</taxon>
        <taxon>ecological metagenomes</taxon>
    </lineage>
</organism>
<protein>
    <submittedName>
        <fullName evidence="1">Uncharacterized protein</fullName>
    </submittedName>
</protein>
<comment type="caution">
    <text evidence="1">The sequence shown here is derived from an EMBL/GenBank/DDBJ whole genome shotgun (WGS) entry which is preliminary data.</text>
</comment>
<accession>X1D3A5</accession>
<sequence length="216" mass="24425">MPSFDPVQTNFSAGEVSPTVLGNFELEKYKQGSQRLDNFICKAQGGVERRGGFKYVAEVKDSAKTTILQEFRYKNEFFYILEFGDLYIRFYTSRAQIISGTPVEVATPYAHTEVTDLRFAQDEDSLYIVHINHPPMQLTRTSDTVWSLEYFKGTFAYDYEWIGRSASQANAWMGICWSPKLNLFVAVSEGGTNRVMTSPDGITWTNRTAAAAVGWA</sequence>
<dbReference type="AlphaFoldDB" id="X1D3A5"/>
<dbReference type="EMBL" id="BART01021381">
    <property type="protein sequence ID" value="GAG99592.1"/>
    <property type="molecule type" value="Genomic_DNA"/>
</dbReference>
<gene>
    <name evidence="1" type="ORF">S01H4_39470</name>
</gene>
<proteinExistence type="predicted"/>
<evidence type="ECO:0000313" key="1">
    <source>
        <dbReference type="EMBL" id="GAG99592.1"/>
    </source>
</evidence>
<reference evidence="1" key="1">
    <citation type="journal article" date="2014" name="Front. Microbiol.">
        <title>High frequency of phylogenetically diverse reductive dehalogenase-homologous genes in deep subseafloor sedimentary metagenomes.</title>
        <authorList>
            <person name="Kawai M."/>
            <person name="Futagami T."/>
            <person name="Toyoda A."/>
            <person name="Takaki Y."/>
            <person name="Nishi S."/>
            <person name="Hori S."/>
            <person name="Arai W."/>
            <person name="Tsubouchi T."/>
            <person name="Morono Y."/>
            <person name="Uchiyama I."/>
            <person name="Ito T."/>
            <person name="Fujiyama A."/>
            <person name="Inagaki F."/>
            <person name="Takami H."/>
        </authorList>
    </citation>
    <scope>NUCLEOTIDE SEQUENCE</scope>
    <source>
        <strain evidence="1">Expedition CK06-06</strain>
    </source>
</reference>